<comment type="caution">
    <text evidence="2">The sequence shown here is derived from an EMBL/GenBank/DDBJ whole genome shotgun (WGS) entry which is preliminary data.</text>
</comment>
<protein>
    <submittedName>
        <fullName evidence="2">DUF1858 domain-containing protein</fullName>
    </submittedName>
</protein>
<gene>
    <name evidence="2" type="ORF">IAA61_05045</name>
</gene>
<sequence length="67" mass="7084">MAKVTKETLIGEALAMNMGIAEILMDAGMHCVGCPASQGESIEEACMVHGMDADALLKDINDFLEKA</sequence>
<dbReference type="InterPro" id="IPR023883">
    <property type="entry name" value="CHP03980_redox-disulphide"/>
</dbReference>
<dbReference type="SUPFAM" id="SSF140683">
    <property type="entry name" value="SP0561-like"/>
    <property type="match status" value="1"/>
</dbReference>
<proteinExistence type="predicted"/>
<dbReference type="InterPro" id="IPR038062">
    <property type="entry name" value="ScdA-like_N_sf"/>
</dbReference>
<dbReference type="Proteomes" id="UP000824109">
    <property type="component" value="Unassembled WGS sequence"/>
</dbReference>
<feature type="domain" description="DUF1858" evidence="1">
    <location>
        <begin position="5"/>
        <end position="56"/>
    </location>
</feature>
<dbReference type="InterPro" id="IPR015077">
    <property type="entry name" value="DUF1858"/>
</dbReference>
<organism evidence="2 3">
    <name type="scientific">Candidatus Ornithomonoglobus merdipullorum</name>
    <dbReference type="NCBI Taxonomy" id="2840895"/>
    <lineage>
        <taxon>Bacteria</taxon>
        <taxon>Bacillati</taxon>
        <taxon>Bacillota</taxon>
        <taxon>Clostridia</taxon>
        <taxon>Candidatus Ornithomonoglobus</taxon>
    </lineage>
</organism>
<dbReference type="EMBL" id="DVNB01000051">
    <property type="protein sequence ID" value="HIU57164.1"/>
    <property type="molecule type" value="Genomic_DNA"/>
</dbReference>
<reference evidence="2" key="2">
    <citation type="journal article" date="2021" name="PeerJ">
        <title>Extensive microbial diversity within the chicken gut microbiome revealed by metagenomics and culture.</title>
        <authorList>
            <person name="Gilroy R."/>
            <person name="Ravi A."/>
            <person name="Getino M."/>
            <person name="Pursley I."/>
            <person name="Horton D.L."/>
            <person name="Alikhan N.F."/>
            <person name="Baker D."/>
            <person name="Gharbi K."/>
            <person name="Hall N."/>
            <person name="Watson M."/>
            <person name="Adriaenssens E.M."/>
            <person name="Foster-Nyarko E."/>
            <person name="Jarju S."/>
            <person name="Secka A."/>
            <person name="Antonio M."/>
            <person name="Oren A."/>
            <person name="Chaudhuri R.R."/>
            <person name="La Ragione R."/>
            <person name="Hildebrand F."/>
            <person name="Pallen M.J."/>
        </authorList>
    </citation>
    <scope>NUCLEOTIDE SEQUENCE</scope>
    <source>
        <strain evidence="2">USAMLcec3-3695</strain>
    </source>
</reference>
<dbReference type="PANTHER" id="PTHR39341">
    <property type="entry name" value="BSL7085 PROTEIN"/>
    <property type="match status" value="1"/>
</dbReference>
<dbReference type="Pfam" id="PF08984">
    <property type="entry name" value="DUF1858"/>
    <property type="match status" value="1"/>
</dbReference>
<dbReference type="Gene3D" id="1.10.3910.10">
    <property type="entry name" value="SP0561-like"/>
    <property type="match status" value="1"/>
</dbReference>
<evidence type="ECO:0000313" key="2">
    <source>
        <dbReference type="EMBL" id="HIU57164.1"/>
    </source>
</evidence>
<evidence type="ECO:0000313" key="3">
    <source>
        <dbReference type="Proteomes" id="UP000824109"/>
    </source>
</evidence>
<name>A0A9D1MBJ4_9FIRM</name>
<dbReference type="NCBIfam" id="TIGR03980">
    <property type="entry name" value="prismane_assoc"/>
    <property type="match status" value="1"/>
</dbReference>
<dbReference type="PANTHER" id="PTHR39341:SF1">
    <property type="entry name" value="DUF1858 DOMAIN-CONTAINING PROTEIN"/>
    <property type="match status" value="1"/>
</dbReference>
<reference evidence="2" key="1">
    <citation type="submission" date="2020-10" db="EMBL/GenBank/DDBJ databases">
        <authorList>
            <person name="Gilroy R."/>
        </authorList>
    </citation>
    <scope>NUCLEOTIDE SEQUENCE</scope>
    <source>
        <strain evidence="2">USAMLcec3-3695</strain>
    </source>
</reference>
<accession>A0A9D1MBJ4</accession>
<evidence type="ECO:0000259" key="1">
    <source>
        <dbReference type="Pfam" id="PF08984"/>
    </source>
</evidence>
<dbReference type="AlphaFoldDB" id="A0A9D1MBJ4"/>